<proteinExistence type="predicted"/>
<feature type="region of interest" description="Disordered" evidence="1">
    <location>
        <begin position="285"/>
        <end position="317"/>
    </location>
</feature>
<reference evidence="4 5" key="1">
    <citation type="submission" date="2019-11" db="EMBL/GenBank/DDBJ databases">
        <title>Isolation of a new High Light Tolerant Cyanobacteria.</title>
        <authorList>
            <person name="Dobson Z."/>
            <person name="Vaughn N."/>
            <person name="Vaughn M."/>
            <person name="Fromme P."/>
            <person name="Mazor Y."/>
        </authorList>
    </citation>
    <scope>NUCLEOTIDE SEQUENCE [LARGE SCALE GENOMIC DNA]</scope>
    <source>
        <strain evidence="4 5">0216</strain>
    </source>
</reference>
<evidence type="ECO:0008006" key="6">
    <source>
        <dbReference type="Google" id="ProtNLM"/>
    </source>
</evidence>
<dbReference type="RefSeq" id="WP_155084035.1">
    <property type="nucleotide sequence ID" value="NZ_WMIA01000012.1"/>
</dbReference>
<dbReference type="InterPro" id="IPR043708">
    <property type="entry name" value="DUF5648"/>
</dbReference>
<comment type="caution">
    <text evidence="4">The sequence shown here is derived from an EMBL/GenBank/DDBJ whole genome shotgun (WGS) entry which is preliminary data.</text>
</comment>
<organism evidence="4 5">
    <name type="scientific">Cyanobacterium aponinum 0216</name>
    <dbReference type="NCBI Taxonomy" id="2676140"/>
    <lineage>
        <taxon>Bacteria</taxon>
        <taxon>Bacillati</taxon>
        <taxon>Cyanobacteriota</taxon>
        <taxon>Cyanophyceae</taxon>
        <taxon>Oscillatoriophycideae</taxon>
        <taxon>Chroococcales</taxon>
        <taxon>Geminocystaceae</taxon>
        <taxon>Cyanobacterium</taxon>
    </lineage>
</organism>
<feature type="compositionally biased region" description="Low complexity" evidence="1">
    <location>
        <begin position="302"/>
        <end position="313"/>
    </location>
</feature>
<dbReference type="PANTHER" id="PTHR31157">
    <property type="entry name" value="SCP DOMAIN-CONTAINING PROTEIN"/>
    <property type="match status" value="1"/>
</dbReference>
<evidence type="ECO:0000313" key="5">
    <source>
        <dbReference type="Proteomes" id="UP000437131"/>
    </source>
</evidence>
<dbReference type="EMBL" id="WMIA01000012">
    <property type="protein sequence ID" value="MTF39444.1"/>
    <property type="molecule type" value="Genomic_DNA"/>
</dbReference>
<sequence length="467" mass="52366">MENREPSAIDQLMLELINVARANPQQEADRLLNGQLNEGVSPNSLITLAPKQPLAFNYYLIDSAYNHSSWMLANDIFSHTGIDNTTSQQRMARAGYEFIAPWGSGENIAWKGTTGDLDFNEFVIDNYTNLFVDENYPNRGHRVSLMRDEFQEVGIASLEGIFSLNSRDYNAVMTTQNFAYSKKDGAFLTGVIYTDEIIDDNFYSLGEGIANVRILAENLDTGDRIETVNFSTGGYSLFLPSGTYEISFIGNLDQDPADDIVKSKVTISDVNIKLDLATDDPNLATGILASPTENNETENPVEENNVGNESETNQSTDDLSMFMDTPIYRLQNLDRPGTYLYAGEEEVRNIGRNYPQFQLEGLAFNVSETADEDLLTIYRFRNQNIAGTYLFVGEEEKNNILDNYPNFILEGTAFHVIPPSSNQGNSIYRFQNSDLLGTYLFVGETEKNTILQDYSNFILEGTAFNVM</sequence>
<evidence type="ECO:0000313" key="4">
    <source>
        <dbReference type="EMBL" id="MTF39444.1"/>
    </source>
</evidence>
<gene>
    <name evidence="4" type="ORF">GGC33_10965</name>
</gene>
<dbReference type="CDD" id="cd05379">
    <property type="entry name" value="CAP_bacterial"/>
    <property type="match status" value="1"/>
</dbReference>
<dbReference type="SUPFAM" id="SSF55797">
    <property type="entry name" value="PR-1-like"/>
    <property type="match status" value="1"/>
</dbReference>
<evidence type="ECO:0000259" key="3">
    <source>
        <dbReference type="Pfam" id="PF18885"/>
    </source>
</evidence>
<accession>A0A844GSF8</accession>
<dbReference type="Pfam" id="PF00188">
    <property type="entry name" value="CAP"/>
    <property type="match status" value="1"/>
</dbReference>
<dbReference type="AlphaFoldDB" id="A0A844GSF8"/>
<dbReference type="Proteomes" id="UP000437131">
    <property type="component" value="Unassembled WGS sequence"/>
</dbReference>
<dbReference type="InterPro" id="IPR014044">
    <property type="entry name" value="CAP_dom"/>
</dbReference>
<evidence type="ECO:0000259" key="2">
    <source>
        <dbReference type="Pfam" id="PF00188"/>
    </source>
</evidence>
<dbReference type="Gene3D" id="3.40.33.10">
    <property type="entry name" value="CAP"/>
    <property type="match status" value="1"/>
</dbReference>
<name>A0A844GSF8_9CHRO</name>
<dbReference type="InterPro" id="IPR035940">
    <property type="entry name" value="CAP_sf"/>
</dbReference>
<dbReference type="Pfam" id="PF18885">
    <property type="entry name" value="DUF5648"/>
    <property type="match status" value="1"/>
</dbReference>
<feature type="domain" description="DUF5648" evidence="3">
    <location>
        <begin position="327"/>
        <end position="466"/>
    </location>
</feature>
<dbReference type="PANTHER" id="PTHR31157:SF1">
    <property type="entry name" value="SCP DOMAIN-CONTAINING PROTEIN"/>
    <property type="match status" value="1"/>
</dbReference>
<protein>
    <recommendedName>
        <fullName evidence="6">SCP-like extracellular</fullName>
    </recommendedName>
</protein>
<evidence type="ECO:0000256" key="1">
    <source>
        <dbReference type="SAM" id="MobiDB-lite"/>
    </source>
</evidence>
<feature type="domain" description="SCP" evidence="2">
    <location>
        <begin position="15"/>
        <end position="157"/>
    </location>
</feature>